<comment type="subunit">
    <text evidence="15">Component of the ribosome quality control complex (RQC).</text>
</comment>
<comment type="pathway">
    <text evidence="3 15">Protein modification; protein ubiquitination.</text>
</comment>
<feature type="domain" description="RING-type" evidence="17">
    <location>
        <begin position="1766"/>
        <end position="1813"/>
    </location>
</feature>
<name>A0AAQ3REE8_VIGMU</name>
<evidence type="ECO:0000256" key="6">
    <source>
        <dbReference type="ARBA" id="ARBA00017157"/>
    </source>
</evidence>
<keyword evidence="11 14" id="KW-0863">Zinc-finger</keyword>
<dbReference type="GO" id="GO:0061630">
    <property type="term" value="F:ubiquitin protein ligase activity"/>
    <property type="evidence" value="ECO:0007669"/>
    <property type="project" value="UniProtKB-UniRule"/>
</dbReference>
<gene>
    <name evidence="18" type="ORF">V8G54_035422</name>
</gene>
<accession>A0AAQ3REE8</accession>
<evidence type="ECO:0000313" key="18">
    <source>
        <dbReference type="EMBL" id="WVY89908.1"/>
    </source>
</evidence>
<dbReference type="InterPro" id="IPR013083">
    <property type="entry name" value="Znf_RING/FYVE/PHD"/>
</dbReference>
<evidence type="ECO:0000256" key="12">
    <source>
        <dbReference type="ARBA" id="ARBA00022786"/>
    </source>
</evidence>
<feature type="region of interest" description="Disordered" evidence="16">
    <location>
        <begin position="25"/>
        <end position="46"/>
    </location>
</feature>
<evidence type="ECO:0000256" key="15">
    <source>
        <dbReference type="RuleBase" id="RU367090"/>
    </source>
</evidence>
<keyword evidence="10" id="KW-0677">Repeat</keyword>
<evidence type="ECO:0000256" key="13">
    <source>
        <dbReference type="ARBA" id="ARBA00022833"/>
    </source>
</evidence>
<dbReference type="Pfam" id="PF22958">
    <property type="entry name" value="Ltn1_1st"/>
    <property type="match status" value="1"/>
</dbReference>
<dbReference type="InterPro" id="IPR054478">
    <property type="entry name" value="LTN1_UBC"/>
</dbReference>
<dbReference type="Pfam" id="PF23009">
    <property type="entry name" value="UBC_like"/>
    <property type="match status" value="1"/>
</dbReference>
<dbReference type="PANTHER" id="PTHR12389">
    <property type="entry name" value="ZINC FINGER PROTEIN 294"/>
    <property type="match status" value="1"/>
</dbReference>
<sequence length="1914" mass="213668">MTNGGNDGVPITDLAETMAAKVVSDGGRRRRTAGDGRPVTVAEDGGRPWTADRWRLVVSGNGQWRTTTLDRCETKTRDCPLKYKGTGGLPVAAATGGNKDKVEKDQKTCSDTKFEYSENSLAFEYKRLLLDYNREVRRATHDTMTALVTSVGRDLALHLKTLMGPWWFAQFDPVSEVSQAAKRSFQAAFPAQEKRLDALILCTTQIFMYLEENLKLTPQNLSDKAVATDELDEIYQQVISSTLLALATLLDVLICLQQRPGFENVTTEPKHASKARVAAVSFTEKLFKDHKYFHDFLRSQRPSIRSATYSAINDGNLKTVAGAILGAFNEKDPTCHPSMWAKVSYPALVLFLDNVPPKSVGGDKFFLEFFKNLWAGRKISLSTDRLAFFQALQECFLWSLKNASRYNDGEESICHFRVTLVDHVLVKLLWKDFLTAGTSRADDIINSGKATVSSEENVSENVKVDIPSMKYPTPYLQELGKCFIEILLGIYILDINVLSVFIEELQVNCMGALEQAVNVDIVERIILFMFLLEKHAVLKGAIWPLAYIIGPMLAKSFSLIKSSDSPDTVRLLSVAISVFGPQMVVQEVFIKNKGHYSSQVSCNGDKLREAEDFMQIFKNIFVPWCLQSNSCSTSALLDLLLALLDDEYFSEQWSFIINYVIGQSYSEFESRLLNADHAAMLAMLLEKARDGRIKRKVKDDSSHSPGSNAKDWHHQYLESSAIAVSQSLPPFSTSYVQFIWYVNSTFQRQDEVSVDVGKDTLDPFSDVSPNAASVLINDEKIRVEFDSSLNIVEIAQFALEILDGSFYSLKTLDGESGLVSGILSAIFVIEWECNLNKALGYSLDDNSMIQIKPRIKFGELVCAFHNKINVQFLKSLCSDSRKRLSNILAQSTRSALFAEDRLINDEIVSLCCTWVLEVLEHVCVDENEEQSLLQYLLSKDEMWPVFVTPNFSLTKASGDKKFVALIDKLISKIGIDRVISGCGVLNPSLLGKGQELASSAWLGAEILCTWRWPGSCAMSSFLPSFCAYAKGNNYVQEGLLDETLRILLDGSLVYGGIGTKSSVSMWPVPGDEMEGVEEPFLRALISFLSALFKEKIWGPAKASSLIELFVNKLFIGEAVNTNCLKILPLLINILLEPFYGYEEPGTGVHHCSLEERFVQNTMIDWLERALSLPPLVTWKTGEDMEDWLQLVIACYPFISVGGPQALKPARSISSDERKLLYKLFQKQRHVASGSAIFNQLTVVQMLLSKLMIVSVGYCWNEFCKEDWDFLLSNLRCWIQSAVVMMEDVTENINGVVDGSADNLNLMSQKIEQIILISDPFPIKICENALLSFLLLLKHCKLQQDEERDNLSTIKTENLDSVKDRILEGILRLLFCTGISEAIASACCKEAALVVASSRVGYTHFWNLVAFGVVNSSSQCRDKAVKSVEFWGLSKGSISSLYALLFTSKPIPPLQFAAYFVLSNEPVLSIAILEDNACNSNVYAAADVDVRGHDMSIEEKVHLKKEISVMVERAPFEVLGTDYLSHQRSLSSSSQRERLIQYIQDSATPVVLDCLFHHIPVETFTVQSLKKKDAELSGGLSEAASAATRATTTGSLLFAVESLWPVELEKISSLAGAIYGLMLQVLPAYVRGWFSDLRDRNTSAVIESFTRTCCSPPLIANELYQIKKADFRDENFSVSVSKSANEIVATYTKDETGMDLVIRLPASYPLRPVDVDCTRSLGIAETKQRKWLMSMMLFVRNQNGALAEAIGIWKRNFDKEFEGVEECPICYSVIHTADHSLPRLGCKTCKHKFHSACLCKWFSTSHKSSCPLCQSPFYGLHLEDNLQTTTGYRSKNDLQILFSTKLLFSQIAINSKLMRKLNSGFCGNSMGVSYFPSGEVYQIPFSFVTFILSLDFASHGCNNYCFALFLSLRGG</sequence>
<dbReference type="Gene3D" id="3.30.40.10">
    <property type="entry name" value="Zinc/RING finger domain, C3HC4 (zinc finger)"/>
    <property type="match status" value="1"/>
</dbReference>
<dbReference type="Proteomes" id="UP001374535">
    <property type="component" value="Chromosome 11"/>
</dbReference>
<evidence type="ECO:0000256" key="10">
    <source>
        <dbReference type="ARBA" id="ARBA00022737"/>
    </source>
</evidence>
<comment type="function">
    <text evidence="15">E3 ubiquitin-protein ligase. Component of the ribosome quality control complex (RQC), a ribosome-associated complex that mediates ubiquitination and extraction of incompletely synthesized nascent chains for proteasomal degradation.</text>
</comment>
<dbReference type="EMBL" id="CP144690">
    <property type="protein sequence ID" value="WVY89908.1"/>
    <property type="molecule type" value="Genomic_DNA"/>
</dbReference>
<evidence type="ECO:0000256" key="9">
    <source>
        <dbReference type="ARBA" id="ARBA00022723"/>
    </source>
</evidence>
<organism evidence="18 19">
    <name type="scientific">Vigna mungo</name>
    <name type="common">Black gram</name>
    <name type="synonym">Phaseolus mungo</name>
    <dbReference type="NCBI Taxonomy" id="3915"/>
    <lineage>
        <taxon>Eukaryota</taxon>
        <taxon>Viridiplantae</taxon>
        <taxon>Streptophyta</taxon>
        <taxon>Embryophyta</taxon>
        <taxon>Tracheophyta</taxon>
        <taxon>Spermatophyta</taxon>
        <taxon>Magnoliopsida</taxon>
        <taxon>eudicotyledons</taxon>
        <taxon>Gunneridae</taxon>
        <taxon>Pentapetalae</taxon>
        <taxon>rosids</taxon>
        <taxon>fabids</taxon>
        <taxon>Fabales</taxon>
        <taxon>Fabaceae</taxon>
        <taxon>Papilionoideae</taxon>
        <taxon>50 kb inversion clade</taxon>
        <taxon>NPAAA clade</taxon>
        <taxon>indigoferoid/millettioid clade</taxon>
        <taxon>Phaseoleae</taxon>
        <taxon>Vigna</taxon>
    </lineage>
</organism>
<dbReference type="FunFam" id="3.30.40.10:FF:000038">
    <property type="entry name" value="E3 ubiquitin-protein ligase listerin"/>
    <property type="match status" value="1"/>
</dbReference>
<keyword evidence="8 15" id="KW-0808">Transferase</keyword>
<keyword evidence="9 15" id="KW-0479">Metal-binding</keyword>
<keyword evidence="12 15" id="KW-0833">Ubl conjugation pathway</keyword>
<dbReference type="PROSITE" id="PS50089">
    <property type="entry name" value="ZF_RING_2"/>
    <property type="match status" value="1"/>
</dbReference>
<evidence type="ECO:0000256" key="3">
    <source>
        <dbReference type="ARBA" id="ARBA00004906"/>
    </source>
</evidence>
<keyword evidence="13 15" id="KW-0862">Zinc</keyword>
<dbReference type="GO" id="GO:0043023">
    <property type="term" value="F:ribosomal large subunit binding"/>
    <property type="evidence" value="ECO:0007669"/>
    <property type="project" value="TreeGrafter"/>
</dbReference>
<dbReference type="GO" id="GO:1990116">
    <property type="term" value="P:ribosome-associated ubiquitin-dependent protein catabolic process"/>
    <property type="evidence" value="ECO:0007669"/>
    <property type="project" value="UniProtKB-UniRule"/>
</dbReference>
<dbReference type="GO" id="GO:1990112">
    <property type="term" value="C:RQC complex"/>
    <property type="evidence" value="ECO:0007669"/>
    <property type="project" value="UniProtKB-UniRule"/>
</dbReference>
<dbReference type="EC" id="2.3.2.27" evidence="5 15"/>
<evidence type="ECO:0000256" key="1">
    <source>
        <dbReference type="ARBA" id="ARBA00000900"/>
    </source>
</evidence>
<dbReference type="InterPro" id="IPR054477">
    <property type="entry name" value="LTN1_E3_ligase_6th"/>
</dbReference>
<dbReference type="GO" id="GO:0072344">
    <property type="term" value="P:rescue of stalled ribosome"/>
    <property type="evidence" value="ECO:0007669"/>
    <property type="project" value="UniProtKB-UniRule"/>
</dbReference>
<dbReference type="Pfam" id="PF22999">
    <property type="entry name" value="LTN1_E3_ligase_6th"/>
    <property type="match status" value="1"/>
</dbReference>
<proteinExistence type="inferred from homology"/>
<dbReference type="Pfam" id="PF13639">
    <property type="entry name" value="zf-RING_2"/>
    <property type="match status" value="1"/>
</dbReference>
<evidence type="ECO:0000259" key="17">
    <source>
        <dbReference type="PROSITE" id="PS50089"/>
    </source>
</evidence>
<evidence type="ECO:0000256" key="7">
    <source>
        <dbReference type="ARBA" id="ARBA00022490"/>
    </source>
</evidence>
<evidence type="ECO:0000256" key="16">
    <source>
        <dbReference type="SAM" id="MobiDB-lite"/>
    </source>
</evidence>
<evidence type="ECO:0000256" key="8">
    <source>
        <dbReference type="ARBA" id="ARBA00022679"/>
    </source>
</evidence>
<dbReference type="SUPFAM" id="SSF57850">
    <property type="entry name" value="RING/U-box"/>
    <property type="match status" value="1"/>
</dbReference>
<dbReference type="InterPro" id="IPR039795">
    <property type="entry name" value="LTN1/Rkr1"/>
</dbReference>
<evidence type="ECO:0000256" key="5">
    <source>
        <dbReference type="ARBA" id="ARBA00012483"/>
    </source>
</evidence>
<dbReference type="GO" id="GO:0008270">
    <property type="term" value="F:zinc ion binding"/>
    <property type="evidence" value="ECO:0007669"/>
    <property type="project" value="UniProtKB-KW"/>
</dbReference>
<dbReference type="InterPro" id="IPR001841">
    <property type="entry name" value="Znf_RING"/>
</dbReference>
<evidence type="ECO:0000256" key="2">
    <source>
        <dbReference type="ARBA" id="ARBA00004514"/>
    </source>
</evidence>
<dbReference type="PANTHER" id="PTHR12389:SF0">
    <property type="entry name" value="E3 UBIQUITIN-PROTEIN LIGASE LISTERIN"/>
    <property type="match status" value="1"/>
</dbReference>
<evidence type="ECO:0000256" key="11">
    <source>
        <dbReference type="ARBA" id="ARBA00022771"/>
    </source>
</evidence>
<protein>
    <recommendedName>
        <fullName evidence="6 15">E3 ubiquitin-protein ligase listerin</fullName>
        <ecNumber evidence="5 15">2.3.2.27</ecNumber>
    </recommendedName>
    <alternativeName>
        <fullName evidence="15">RING-type E3 ubiquitin transferase listerin</fullName>
    </alternativeName>
</protein>
<dbReference type="InterPro" id="IPR039804">
    <property type="entry name" value="RING-CH-C4HC3_LTN1"/>
</dbReference>
<evidence type="ECO:0000256" key="4">
    <source>
        <dbReference type="ARBA" id="ARBA00007997"/>
    </source>
</evidence>
<keyword evidence="7" id="KW-0963">Cytoplasm</keyword>
<comment type="catalytic activity">
    <reaction evidence="1 15">
        <text>S-ubiquitinyl-[E2 ubiquitin-conjugating enzyme]-L-cysteine + [acceptor protein]-L-lysine = [E2 ubiquitin-conjugating enzyme]-L-cysteine + N(6)-ubiquitinyl-[acceptor protein]-L-lysine.</text>
        <dbReference type="EC" id="2.3.2.27"/>
    </reaction>
</comment>
<dbReference type="CDD" id="cd16491">
    <property type="entry name" value="RING-CH-C4HC3_LTN1"/>
    <property type="match status" value="1"/>
</dbReference>
<comment type="subcellular location">
    <subcellularLocation>
        <location evidence="2">Cytoplasm</location>
        <location evidence="2">Cytosol</location>
    </subcellularLocation>
</comment>
<keyword evidence="19" id="KW-1185">Reference proteome</keyword>
<evidence type="ECO:0000313" key="19">
    <source>
        <dbReference type="Proteomes" id="UP001374535"/>
    </source>
</evidence>
<dbReference type="InterPro" id="IPR054476">
    <property type="entry name" value="Ltn1_N"/>
</dbReference>
<reference evidence="18 19" key="1">
    <citation type="journal article" date="2023" name="Life. Sci Alliance">
        <title>Evolutionary insights into 3D genome organization and epigenetic landscape of Vigna mungo.</title>
        <authorList>
            <person name="Junaid A."/>
            <person name="Singh B."/>
            <person name="Bhatia S."/>
        </authorList>
    </citation>
    <scope>NUCLEOTIDE SEQUENCE [LARGE SCALE GENOMIC DNA]</scope>
    <source>
        <strain evidence="18">Urdbean</strain>
    </source>
</reference>
<dbReference type="GO" id="GO:0005829">
    <property type="term" value="C:cytosol"/>
    <property type="evidence" value="ECO:0007669"/>
    <property type="project" value="UniProtKB-SubCell"/>
</dbReference>
<evidence type="ECO:0000256" key="14">
    <source>
        <dbReference type="PROSITE-ProRule" id="PRU00175"/>
    </source>
</evidence>
<comment type="similarity">
    <text evidence="4 15">Belongs to the LTN1 family.</text>
</comment>